<comment type="caution">
    <text evidence="8">The sequence shown here is derived from an EMBL/GenBank/DDBJ whole genome shotgun (WGS) entry which is preliminary data.</text>
</comment>
<evidence type="ECO:0000259" key="7">
    <source>
        <dbReference type="Pfam" id="PF14693"/>
    </source>
</evidence>
<organism evidence="8 9">
    <name type="scientific">Ammonifex thiophilus</name>
    <dbReference type="NCBI Taxonomy" id="444093"/>
    <lineage>
        <taxon>Bacteria</taxon>
        <taxon>Bacillati</taxon>
        <taxon>Bacillota</taxon>
        <taxon>Clostridia</taxon>
        <taxon>Thermoanaerobacterales</taxon>
        <taxon>Thermoanaerobacteraceae</taxon>
        <taxon>Ammonifex</taxon>
    </lineage>
</organism>
<dbReference type="RefSeq" id="WP_115791935.1">
    <property type="nucleotide sequence ID" value="NZ_QSLN01000002.1"/>
</dbReference>
<evidence type="ECO:0000256" key="3">
    <source>
        <dbReference type="ARBA" id="ARBA00022980"/>
    </source>
</evidence>
<evidence type="ECO:0000256" key="2">
    <source>
        <dbReference type="ARBA" id="ARBA00022884"/>
    </source>
</evidence>
<evidence type="ECO:0000313" key="8">
    <source>
        <dbReference type="EMBL" id="RDV84192.1"/>
    </source>
</evidence>
<dbReference type="AlphaFoldDB" id="A0A3D8P623"/>
<dbReference type="InterPro" id="IPR020930">
    <property type="entry name" value="Ribosomal_uL5_bac-type"/>
</dbReference>
<accession>A0A3D8P623</accession>
<dbReference type="NCBIfam" id="TIGR00731">
    <property type="entry name" value="bL25_bact_ctc"/>
    <property type="match status" value="1"/>
</dbReference>
<dbReference type="GO" id="GO:0003735">
    <property type="term" value="F:structural constituent of ribosome"/>
    <property type="evidence" value="ECO:0007669"/>
    <property type="project" value="InterPro"/>
</dbReference>
<evidence type="ECO:0000259" key="6">
    <source>
        <dbReference type="Pfam" id="PF01386"/>
    </source>
</evidence>
<dbReference type="OrthoDB" id="9790002at2"/>
<dbReference type="Pfam" id="PF14693">
    <property type="entry name" value="Ribosomal_TL5_C"/>
    <property type="match status" value="1"/>
</dbReference>
<comment type="function">
    <text evidence="5">This is one of the proteins that binds to the 5S RNA in the ribosome where it forms part of the central protuberance.</text>
</comment>
<comment type="similarity">
    <text evidence="5">Belongs to the bacterial ribosomal protein bL25 family. CTC subfamily.</text>
</comment>
<feature type="domain" description="Large ribosomal subunit protein bL25 beta" evidence="7">
    <location>
        <begin position="104"/>
        <end position="185"/>
    </location>
</feature>
<dbReference type="Gene3D" id="2.40.240.10">
    <property type="entry name" value="Ribosomal Protein L25, Chain P"/>
    <property type="match status" value="1"/>
</dbReference>
<dbReference type="InterPro" id="IPR011035">
    <property type="entry name" value="Ribosomal_bL25/Gln-tRNA_synth"/>
</dbReference>
<dbReference type="InterPro" id="IPR001021">
    <property type="entry name" value="Ribosomal_bL25_long"/>
</dbReference>
<dbReference type="GO" id="GO:0022625">
    <property type="term" value="C:cytosolic large ribosomal subunit"/>
    <property type="evidence" value="ECO:0007669"/>
    <property type="project" value="TreeGrafter"/>
</dbReference>
<evidence type="ECO:0000313" key="9">
    <source>
        <dbReference type="Proteomes" id="UP000256329"/>
    </source>
</evidence>
<dbReference type="CDD" id="cd00495">
    <property type="entry name" value="Ribosomal_L25_TL5_CTC"/>
    <property type="match status" value="1"/>
</dbReference>
<dbReference type="PANTHER" id="PTHR33284:SF1">
    <property type="entry name" value="RIBOSOMAL PROTEIN L25_GLN-TRNA SYNTHETASE, ANTI-CODON-BINDING DOMAIN-CONTAINING PROTEIN"/>
    <property type="match status" value="1"/>
</dbReference>
<name>A0A3D8P623_9THEO</name>
<dbReference type="InterPro" id="IPR037121">
    <property type="entry name" value="Ribosomal_bL25_C"/>
</dbReference>
<keyword evidence="4 5" id="KW-0687">Ribonucleoprotein</keyword>
<dbReference type="GO" id="GO:0008097">
    <property type="term" value="F:5S rRNA binding"/>
    <property type="evidence" value="ECO:0007669"/>
    <property type="project" value="InterPro"/>
</dbReference>
<comment type="subunit">
    <text evidence="5">Part of the 50S ribosomal subunit; part of the 5S rRNA/L5/L18/L25 subcomplex. Contacts the 5S rRNA. Binds to the 5S rRNA independently of L5 and L18.</text>
</comment>
<gene>
    <name evidence="5" type="primary">rplY</name>
    <name evidence="5" type="synonym">ctc</name>
    <name evidence="8" type="ORF">DXX99_02450</name>
</gene>
<protein>
    <recommendedName>
        <fullName evidence="5">Large ribosomal subunit protein bL25</fullName>
    </recommendedName>
    <alternativeName>
        <fullName evidence="5">General stress protein CTC</fullName>
    </alternativeName>
</protein>
<sequence>MGAVLVAQVRTGRGKGYRNRLAAQGKIPAVVYGKALGSVPVEVSLRDLKKVLGGETIKGKLIDLKIVGDGWERQEKALVKEMQHNPLTGELIHVDFHQVSLTEEVTATVPVELSGEPVGVKKGGVLEHFLREVEISCLPTALPEVIKVDVSSLDVGDTIFVRDLPIPPGVKVLADPGEVVATVVEEEKEEEKPEEAS</sequence>
<keyword evidence="2 5" id="KW-0694">RNA-binding</keyword>
<reference evidence="8 9" key="1">
    <citation type="submission" date="2018-08" db="EMBL/GenBank/DDBJ databases">
        <title>Form III RuBisCO-mediated autotrophy in Thermodesulfobium bacteria.</title>
        <authorList>
            <person name="Toshchakov S.V."/>
            <person name="Kublanov I.V."/>
            <person name="Frolov E."/>
            <person name="Bonch-Osmolovskaya E.A."/>
            <person name="Tourova T.P."/>
            <person name="Chernych N.A."/>
            <person name="Lebedinsky A.V."/>
        </authorList>
    </citation>
    <scope>NUCLEOTIDE SEQUENCE [LARGE SCALE GENOMIC DNA]</scope>
    <source>
        <strain evidence="8 9">SR</strain>
    </source>
</reference>
<dbReference type="GO" id="GO:0006412">
    <property type="term" value="P:translation"/>
    <property type="evidence" value="ECO:0007669"/>
    <property type="project" value="UniProtKB-UniRule"/>
</dbReference>
<keyword evidence="3 5" id="KW-0689">Ribosomal protein</keyword>
<proteinExistence type="inferred from homology"/>
<dbReference type="InterPro" id="IPR020056">
    <property type="entry name" value="Rbsml_bL25/Gln-tRNA_synth_N"/>
</dbReference>
<evidence type="ECO:0000256" key="1">
    <source>
        <dbReference type="ARBA" id="ARBA00022730"/>
    </source>
</evidence>
<dbReference type="HAMAP" id="MF_01334">
    <property type="entry name" value="Ribosomal_bL25_CTC"/>
    <property type="match status" value="1"/>
</dbReference>
<evidence type="ECO:0000256" key="5">
    <source>
        <dbReference type="HAMAP-Rule" id="MF_01334"/>
    </source>
</evidence>
<dbReference type="NCBIfam" id="NF004139">
    <property type="entry name" value="PRK05618.4-2"/>
    <property type="match status" value="1"/>
</dbReference>
<keyword evidence="1 5" id="KW-0699">rRNA-binding</keyword>
<keyword evidence="9" id="KW-1185">Reference proteome</keyword>
<dbReference type="Proteomes" id="UP000256329">
    <property type="component" value="Unassembled WGS sequence"/>
</dbReference>
<dbReference type="EMBL" id="QSLN01000002">
    <property type="protein sequence ID" value="RDV84192.1"/>
    <property type="molecule type" value="Genomic_DNA"/>
</dbReference>
<dbReference type="Gene3D" id="2.170.120.20">
    <property type="entry name" value="Ribosomal protein L25, beta domain"/>
    <property type="match status" value="1"/>
</dbReference>
<dbReference type="SUPFAM" id="SSF50715">
    <property type="entry name" value="Ribosomal protein L25-like"/>
    <property type="match status" value="1"/>
</dbReference>
<dbReference type="InterPro" id="IPR020057">
    <property type="entry name" value="Ribosomal_bL25_b-dom"/>
</dbReference>
<feature type="domain" description="Large ribosomal subunit protein bL25 L25" evidence="6">
    <location>
        <begin position="5"/>
        <end position="96"/>
    </location>
</feature>
<dbReference type="PANTHER" id="PTHR33284">
    <property type="entry name" value="RIBOSOMAL PROTEIN L25/GLN-TRNA SYNTHETASE, ANTI-CODON-BINDING DOMAIN-CONTAINING PROTEIN"/>
    <property type="match status" value="1"/>
</dbReference>
<dbReference type="Pfam" id="PF01386">
    <property type="entry name" value="Ribosomal_L25p"/>
    <property type="match status" value="1"/>
</dbReference>
<evidence type="ECO:0000256" key="4">
    <source>
        <dbReference type="ARBA" id="ARBA00023274"/>
    </source>
</evidence>
<dbReference type="InterPro" id="IPR029751">
    <property type="entry name" value="Ribosomal_L25_dom"/>
</dbReference>